<dbReference type="GO" id="GO:0005524">
    <property type="term" value="F:ATP binding"/>
    <property type="evidence" value="ECO:0007669"/>
    <property type="project" value="UniProtKB-KW"/>
</dbReference>
<evidence type="ECO:0000313" key="4">
    <source>
        <dbReference type="EMBL" id="VAV95496.1"/>
    </source>
</evidence>
<keyword evidence="4" id="KW-0067">ATP-binding</keyword>
<keyword evidence="4" id="KW-0547">Nucleotide-binding</keyword>
<feature type="non-terminal residue" evidence="4">
    <location>
        <position position="1"/>
    </location>
</feature>
<evidence type="ECO:0000259" key="3">
    <source>
        <dbReference type="Pfam" id="PF00005"/>
    </source>
</evidence>
<dbReference type="EMBL" id="UOEI01000150">
    <property type="protein sequence ID" value="VAV95496.1"/>
    <property type="molecule type" value="Genomic_DNA"/>
</dbReference>
<gene>
    <name evidence="4" type="ORF">MNBD_ACTINO01-514</name>
</gene>
<dbReference type="PANTHER" id="PTHR43335:SF11">
    <property type="entry name" value="ABC TRANSPORTER RELATED"/>
    <property type="match status" value="1"/>
</dbReference>
<accession>A0A3B0S3R4</accession>
<reference evidence="4" key="1">
    <citation type="submission" date="2018-06" db="EMBL/GenBank/DDBJ databases">
        <authorList>
            <person name="Zhirakovskaya E."/>
        </authorList>
    </citation>
    <scope>NUCLEOTIDE SEQUENCE</scope>
</reference>
<dbReference type="Pfam" id="PF00005">
    <property type="entry name" value="ABC_tran"/>
    <property type="match status" value="1"/>
</dbReference>
<proteinExistence type="inferred from homology"/>
<comment type="similarity">
    <text evidence="1">Belongs to the ABC transporter superfamily.</text>
</comment>
<dbReference type="Gene3D" id="3.40.50.300">
    <property type="entry name" value="P-loop containing nucleotide triphosphate hydrolases"/>
    <property type="match status" value="1"/>
</dbReference>
<name>A0A3B0S3R4_9ZZZZ</name>
<evidence type="ECO:0000256" key="2">
    <source>
        <dbReference type="ARBA" id="ARBA00022448"/>
    </source>
</evidence>
<evidence type="ECO:0000256" key="1">
    <source>
        <dbReference type="ARBA" id="ARBA00005417"/>
    </source>
</evidence>
<dbReference type="PANTHER" id="PTHR43335">
    <property type="entry name" value="ABC TRANSPORTER, ATP-BINDING PROTEIN"/>
    <property type="match status" value="1"/>
</dbReference>
<dbReference type="InterPro" id="IPR003439">
    <property type="entry name" value="ABC_transporter-like_ATP-bd"/>
</dbReference>
<dbReference type="InterPro" id="IPR027417">
    <property type="entry name" value="P-loop_NTPase"/>
</dbReference>
<organism evidence="4">
    <name type="scientific">hydrothermal vent metagenome</name>
    <dbReference type="NCBI Taxonomy" id="652676"/>
    <lineage>
        <taxon>unclassified sequences</taxon>
        <taxon>metagenomes</taxon>
        <taxon>ecological metagenomes</taxon>
    </lineage>
</organism>
<protein>
    <submittedName>
        <fullName evidence="4">Efflux ABC transporter, ATP-binding protein</fullName>
    </submittedName>
</protein>
<dbReference type="GO" id="GO:0016887">
    <property type="term" value="F:ATP hydrolysis activity"/>
    <property type="evidence" value="ECO:0007669"/>
    <property type="project" value="InterPro"/>
</dbReference>
<keyword evidence="2" id="KW-0813">Transport</keyword>
<dbReference type="SUPFAM" id="SSF52540">
    <property type="entry name" value="P-loop containing nucleoside triphosphate hydrolases"/>
    <property type="match status" value="1"/>
</dbReference>
<feature type="domain" description="ABC transporter" evidence="3">
    <location>
        <begin position="3"/>
        <end position="52"/>
    </location>
</feature>
<sequence length="198" mass="21098">AMDVDDALTIVEMTDTADRKIGGYSKGMRQRIKVAAALVTDPKVLILDEPLNGTDPIQRAHLIELFERLGAEGKTIIVSSHVLEEVERVSNRVVAIVDGRLAAAGSVEAIRAAMHDIPYVVRIATDAPRDLGAALFAESSAAVSVSATDSGLEITTNDITTLGRDTPRVAAAVGATITSFQPQDQSLESVFRYLVEGR</sequence>
<dbReference type="AlphaFoldDB" id="A0A3B0S3R4"/>